<dbReference type="Pfam" id="PF04235">
    <property type="entry name" value="DUF418"/>
    <property type="match status" value="1"/>
</dbReference>
<evidence type="ECO:0000313" key="4">
    <source>
        <dbReference type="Proteomes" id="UP000601099"/>
    </source>
</evidence>
<protein>
    <submittedName>
        <fullName evidence="3">DUF418 domain-containing protein</fullName>
    </submittedName>
</protein>
<name>A0ABS0L8H3_9BACT</name>
<comment type="caution">
    <text evidence="3">The sequence shown here is derived from an EMBL/GenBank/DDBJ whole genome shotgun (WGS) entry which is preliminary data.</text>
</comment>
<feature type="transmembrane region" description="Helical" evidence="1">
    <location>
        <begin position="140"/>
        <end position="160"/>
    </location>
</feature>
<dbReference type="PANTHER" id="PTHR30590">
    <property type="entry name" value="INNER MEMBRANE PROTEIN"/>
    <property type="match status" value="1"/>
</dbReference>
<gene>
    <name evidence="3" type="ORF">I5L79_22985</name>
</gene>
<feature type="transmembrane region" description="Helical" evidence="1">
    <location>
        <begin position="272"/>
        <end position="294"/>
    </location>
</feature>
<keyword evidence="4" id="KW-1185">Reference proteome</keyword>
<feature type="transmembrane region" description="Helical" evidence="1">
    <location>
        <begin position="60"/>
        <end position="88"/>
    </location>
</feature>
<dbReference type="Proteomes" id="UP000601099">
    <property type="component" value="Unassembled WGS sequence"/>
</dbReference>
<keyword evidence="1" id="KW-0812">Transmembrane</keyword>
<keyword evidence="1" id="KW-1133">Transmembrane helix</keyword>
<accession>A0ABS0L8H3</accession>
<organism evidence="3 4">
    <name type="scientific">Hymenobacter guriensis</name>
    <dbReference type="NCBI Taxonomy" id="2793065"/>
    <lineage>
        <taxon>Bacteria</taxon>
        <taxon>Pseudomonadati</taxon>
        <taxon>Bacteroidota</taxon>
        <taxon>Cytophagia</taxon>
        <taxon>Cytophagales</taxon>
        <taxon>Hymenobacteraceae</taxon>
        <taxon>Hymenobacter</taxon>
    </lineage>
</organism>
<dbReference type="InterPro" id="IPR052529">
    <property type="entry name" value="Bact_Transport_Assoc"/>
</dbReference>
<sequence>MNAPVPASPPPASRRDDLLDILRGVGLVGVGAVNLVAFNYDSAYVAEYAGQFPQAGQQLGFTVFMIFLKGKFYPIMALVFGLAAALALEAKGPIPFVRRALVLGGLGLLQLAFIWNGDVLHQYALMSLLLLGIRRWPPTVRLSLAVTLFLVSFAPIGSAADASTQLPFATIRESLQHGSFAEVTRTRLGLSSFSFWSPEALVFQARIFGWLLLGHFLGEHARYRRWVQRWPALRLLGAALAALGGAGILLQVSGLRGEEPSTPALAALKLGLVALFYAGNVLVLVSAPLVWYTTVFGRRLLTWLAPLGRMSLTHYLFQNLLYSLLFYGYGLGLYASLPPLTLLAAYVPLILLQALVSGWWLRRFRQGPLEWLLLRLTRSSPATPD</sequence>
<feature type="transmembrane region" description="Helical" evidence="1">
    <location>
        <begin position="232"/>
        <end position="252"/>
    </location>
</feature>
<evidence type="ECO:0000259" key="2">
    <source>
        <dbReference type="Pfam" id="PF04235"/>
    </source>
</evidence>
<feature type="transmembrane region" description="Helical" evidence="1">
    <location>
        <begin position="343"/>
        <end position="361"/>
    </location>
</feature>
<dbReference type="EMBL" id="JADWYK010000027">
    <property type="protein sequence ID" value="MBG8556430.1"/>
    <property type="molecule type" value="Genomic_DNA"/>
</dbReference>
<dbReference type="InterPro" id="IPR007349">
    <property type="entry name" value="DUF418"/>
</dbReference>
<keyword evidence="1" id="KW-0472">Membrane</keyword>
<evidence type="ECO:0000313" key="3">
    <source>
        <dbReference type="EMBL" id="MBG8556430.1"/>
    </source>
</evidence>
<feature type="domain" description="DUF418" evidence="2">
    <location>
        <begin position="231"/>
        <end position="378"/>
    </location>
</feature>
<feature type="transmembrane region" description="Helical" evidence="1">
    <location>
        <begin position="315"/>
        <end position="337"/>
    </location>
</feature>
<evidence type="ECO:0000256" key="1">
    <source>
        <dbReference type="SAM" id="Phobius"/>
    </source>
</evidence>
<proteinExistence type="predicted"/>
<dbReference type="PANTHER" id="PTHR30590:SF2">
    <property type="entry name" value="INNER MEMBRANE PROTEIN"/>
    <property type="match status" value="1"/>
</dbReference>
<feature type="transmembrane region" description="Helical" evidence="1">
    <location>
        <begin position="21"/>
        <end position="40"/>
    </location>
</feature>
<feature type="transmembrane region" description="Helical" evidence="1">
    <location>
        <begin position="100"/>
        <end position="120"/>
    </location>
</feature>
<reference evidence="3 4" key="1">
    <citation type="submission" date="2020-11" db="EMBL/GenBank/DDBJ databases">
        <title>Hymenobacter sp.</title>
        <authorList>
            <person name="Kim M.K."/>
        </authorList>
    </citation>
    <scope>NUCLEOTIDE SEQUENCE [LARGE SCALE GENOMIC DNA]</scope>
    <source>
        <strain evidence="3 4">BT594</strain>
    </source>
</reference>
<dbReference type="RefSeq" id="WP_196957448.1">
    <property type="nucleotide sequence ID" value="NZ_JADWYK010000027.1"/>
</dbReference>